<dbReference type="EMBL" id="KZ613547">
    <property type="protein sequence ID" value="PMD12581.1"/>
    <property type="molecule type" value="Genomic_DNA"/>
</dbReference>
<proteinExistence type="predicted"/>
<gene>
    <name evidence="2" type="ORF">NA56DRAFT_740423</name>
</gene>
<name>A0A2J6PEV3_9HELO</name>
<dbReference type="OrthoDB" id="10444420at2759"/>
<protein>
    <submittedName>
        <fullName evidence="2">Uncharacterized protein</fullName>
    </submittedName>
</protein>
<dbReference type="Proteomes" id="UP000235672">
    <property type="component" value="Unassembled WGS sequence"/>
</dbReference>
<organism evidence="2 3">
    <name type="scientific">Hyaloscypha hepaticicola</name>
    <dbReference type="NCBI Taxonomy" id="2082293"/>
    <lineage>
        <taxon>Eukaryota</taxon>
        <taxon>Fungi</taxon>
        <taxon>Dikarya</taxon>
        <taxon>Ascomycota</taxon>
        <taxon>Pezizomycotina</taxon>
        <taxon>Leotiomycetes</taxon>
        <taxon>Helotiales</taxon>
        <taxon>Hyaloscyphaceae</taxon>
        <taxon>Hyaloscypha</taxon>
    </lineage>
</organism>
<keyword evidence="3" id="KW-1185">Reference proteome</keyword>
<accession>A0A2J6PEV3</accession>
<dbReference type="AlphaFoldDB" id="A0A2J6PEV3"/>
<sequence length="277" mass="30942">MDNSPVTPKKPWSKCPRCPHRLSDLWTHEFPPDTPTATQPLPAVPEKEESNNNEDDGGDSSSTAVEDQVGGKHTSCPPPDYSDTSSEKSQPPEYISEEQHQADIARYYELRSDDDDLHGSSDEEDDEDWKSAREYHSDEEHLLTQDVGFGGAFEDKNYPGHYTCPYDNIYHGVPVQGETTYPIGEIGEDMIVTVGVIEYTDEDGTVFLWKLCDLCMFSTIEGPNADTEHQSGGLGQFEEWKEIVDEALQNPQVEVATAYQSPSANGLETLEEKEEES</sequence>
<evidence type="ECO:0000313" key="2">
    <source>
        <dbReference type="EMBL" id="PMD12581.1"/>
    </source>
</evidence>
<feature type="region of interest" description="Disordered" evidence="1">
    <location>
        <begin position="113"/>
        <end position="136"/>
    </location>
</feature>
<evidence type="ECO:0000256" key="1">
    <source>
        <dbReference type="SAM" id="MobiDB-lite"/>
    </source>
</evidence>
<feature type="region of interest" description="Disordered" evidence="1">
    <location>
        <begin position="23"/>
        <end position="99"/>
    </location>
</feature>
<evidence type="ECO:0000313" key="3">
    <source>
        <dbReference type="Proteomes" id="UP000235672"/>
    </source>
</evidence>
<reference evidence="2 3" key="1">
    <citation type="submission" date="2016-05" db="EMBL/GenBank/DDBJ databases">
        <title>A degradative enzymes factory behind the ericoid mycorrhizal symbiosis.</title>
        <authorList>
            <consortium name="DOE Joint Genome Institute"/>
            <person name="Martino E."/>
            <person name="Morin E."/>
            <person name="Grelet G."/>
            <person name="Kuo A."/>
            <person name="Kohler A."/>
            <person name="Daghino S."/>
            <person name="Barry K."/>
            <person name="Choi C."/>
            <person name="Cichocki N."/>
            <person name="Clum A."/>
            <person name="Copeland A."/>
            <person name="Hainaut M."/>
            <person name="Haridas S."/>
            <person name="Labutti K."/>
            <person name="Lindquist E."/>
            <person name="Lipzen A."/>
            <person name="Khouja H.-R."/>
            <person name="Murat C."/>
            <person name="Ohm R."/>
            <person name="Olson A."/>
            <person name="Spatafora J."/>
            <person name="Veneault-Fourrey C."/>
            <person name="Henrissat B."/>
            <person name="Grigoriev I."/>
            <person name="Martin F."/>
            <person name="Perotto S."/>
        </authorList>
    </citation>
    <scope>NUCLEOTIDE SEQUENCE [LARGE SCALE GENOMIC DNA]</scope>
    <source>
        <strain evidence="2 3">UAMH 7357</strain>
    </source>
</reference>